<dbReference type="EMBL" id="JABFUD020000023">
    <property type="protein sequence ID" value="KAI5061198.1"/>
    <property type="molecule type" value="Genomic_DNA"/>
</dbReference>
<keyword evidence="7" id="KW-1185">Reference proteome</keyword>
<dbReference type="FunFam" id="3.40.50.2000:FF:000056">
    <property type="entry name" value="Glycosyltransferase"/>
    <property type="match status" value="1"/>
</dbReference>
<dbReference type="InterPro" id="IPR035595">
    <property type="entry name" value="UDP_glycos_trans_CS"/>
</dbReference>
<dbReference type="Proteomes" id="UP000886520">
    <property type="component" value="Chromosome 23"/>
</dbReference>
<accession>A0A9D4U467</accession>
<keyword evidence="3" id="KW-0328">Glycosyltransferase</keyword>
<proteinExistence type="inferred from homology"/>
<dbReference type="AlphaFoldDB" id="A0A9D4U467"/>
<dbReference type="SUPFAM" id="SSF53756">
    <property type="entry name" value="UDP-Glycosyltransferase/glycogen phosphorylase"/>
    <property type="match status" value="1"/>
</dbReference>
<dbReference type="GO" id="GO:0008194">
    <property type="term" value="F:UDP-glycosyltransferase activity"/>
    <property type="evidence" value="ECO:0007669"/>
    <property type="project" value="InterPro"/>
</dbReference>
<dbReference type="Pfam" id="PF00201">
    <property type="entry name" value="UDPGT"/>
    <property type="match status" value="1"/>
</dbReference>
<dbReference type="OrthoDB" id="5835829at2759"/>
<dbReference type="PANTHER" id="PTHR11926">
    <property type="entry name" value="GLUCOSYL/GLUCURONOSYL TRANSFERASES"/>
    <property type="match status" value="1"/>
</dbReference>
<evidence type="ECO:0000313" key="7">
    <source>
        <dbReference type="Proteomes" id="UP000886520"/>
    </source>
</evidence>
<evidence type="ECO:0000256" key="2">
    <source>
        <dbReference type="ARBA" id="ARBA00022679"/>
    </source>
</evidence>
<dbReference type="PANTHER" id="PTHR11926:SF774">
    <property type="entry name" value="UDP-GLYCOSYLTRANSFERASE 85A1-RELATED"/>
    <property type="match status" value="1"/>
</dbReference>
<evidence type="ECO:0000256" key="1">
    <source>
        <dbReference type="ARBA" id="ARBA00009995"/>
    </source>
</evidence>
<dbReference type="EC" id="2.4.1.-" evidence="4"/>
<evidence type="ECO:0000313" key="5">
    <source>
        <dbReference type="EMBL" id="KAI5061198.1"/>
    </source>
</evidence>
<evidence type="ECO:0000256" key="4">
    <source>
        <dbReference type="RuleBase" id="RU362057"/>
    </source>
</evidence>
<dbReference type="InterPro" id="IPR002213">
    <property type="entry name" value="UDP_glucos_trans"/>
</dbReference>
<dbReference type="EMBL" id="JABFUD020000023">
    <property type="protein sequence ID" value="KAI5061687.1"/>
    <property type="molecule type" value="Genomic_DNA"/>
</dbReference>
<reference evidence="5" key="1">
    <citation type="submission" date="2021-01" db="EMBL/GenBank/DDBJ databases">
        <title>Adiantum capillus-veneris genome.</title>
        <authorList>
            <person name="Fang Y."/>
            <person name="Liao Q."/>
        </authorList>
    </citation>
    <scope>NUCLEOTIDE SEQUENCE</scope>
    <source>
        <strain evidence="5">H3</strain>
        <tissue evidence="5">Leaf</tissue>
    </source>
</reference>
<keyword evidence="2 3" id="KW-0808">Transferase</keyword>
<organism evidence="5 7">
    <name type="scientific">Adiantum capillus-veneris</name>
    <name type="common">Maidenhair fern</name>
    <dbReference type="NCBI Taxonomy" id="13818"/>
    <lineage>
        <taxon>Eukaryota</taxon>
        <taxon>Viridiplantae</taxon>
        <taxon>Streptophyta</taxon>
        <taxon>Embryophyta</taxon>
        <taxon>Tracheophyta</taxon>
        <taxon>Polypodiopsida</taxon>
        <taxon>Polypodiidae</taxon>
        <taxon>Polypodiales</taxon>
        <taxon>Pteridineae</taxon>
        <taxon>Pteridaceae</taxon>
        <taxon>Vittarioideae</taxon>
        <taxon>Adiantum</taxon>
    </lineage>
</organism>
<name>A0A9D4U467_ADICA</name>
<dbReference type="Gene3D" id="3.40.50.2000">
    <property type="entry name" value="Glycogen Phosphorylase B"/>
    <property type="match status" value="2"/>
</dbReference>
<sequence>MAAHAVLVSGPGLGHINGCMPLAKSLLSTPSFSHITIVCFARSYHTHLTKGHLSNLSHPSVRLEIVPDELPLDTTTSYSQLFATTPAMHDNLVLLLKRFHEEHRPATCLISDMIMAWTQSVADEMGIPRVEYWTASATSYLCLVSIPHLMSKGFVCSHKGPEPLGWKTEKKIELDCIPGLPRFPLEEVPRELRYAESTKGPVVEKFVIAAHNAHRATCVLIHSAFHLEPHAFHGLSHIGITPYPIGPLLHQSLDATSPLDPTILTWLDSHATSSVIYVSFGSNSKLSEQELVELALGLEASRHPFLLVVREDATIEGRHLKELLPLDYFSRIDQQGLIVPWAPQCALLAHHAIGGFLSHCGWNSTMESLWMGVPILACPRAAEQPINCRLIVEDWGVGIELQTTQEGTFSKHDVNVGVTTLLVGEAGHLARRKAKEFSKKLREAPMEGGHSHSSLLNFASNILK</sequence>
<dbReference type="PROSITE" id="PS00375">
    <property type="entry name" value="UDPGT"/>
    <property type="match status" value="1"/>
</dbReference>
<comment type="caution">
    <text evidence="5">The sequence shown here is derived from an EMBL/GenBank/DDBJ whole genome shotgun (WGS) entry which is preliminary data.</text>
</comment>
<gene>
    <name evidence="5" type="ORF">GOP47_0023703</name>
    <name evidence="6" type="ORF">GOP47_0024192</name>
</gene>
<comment type="similarity">
    <text evidence="1 3">Belongs to the UDP-glycosyltransferase family.</text>
</comment>
<protein>
    <recommendedName>
        <fullName evidence="4">Glycosyltransferase</fullName>
        <ecNumber evidence="4">2.4.1.-</ecNumber>
    </recommendedName>
</protein>
<evidence type="ECO:0000256" key="3">
    <source>
        <dbReference type="RuleBase" id="RU003718"/>
    </source>
</evidence>
<dbReference type="CDD" id="cd03784">
    <property type="entry name" value="GT1_Gtf-like"/>
    <property type="match status" value="1"/>
</dbReference>
<evidence type="ECO:0000313" key="6">
    <source>
        <dbReference type="EMBL" id="KAI5061687.1"/>
    </source>
</evidence>